<dbReference type="AlphaFoldDB" id="A0A6A6SFY8"/>
<protein>
    <recommendedName>
        <fullName evidence="4">BTB domain-containing protein</fullName>
    </recommendedName>
</protein>
<dbReference type="Proteomes" id="UP000799753">
    <property type="component" value="Unassembled WGS sequence"/>
</dbReference>
<dbReference type="PANTHER" id="PTHR38119:SF2">
    <property type="entry name" value="TRANSCRIPTION FACTOR DOMAIN-CONTAINING PROTEIN"/>
    <property type="match status" value="1"/>
</dbReference>
<name>A0A6A6SFY8_9PLEO</name>
<evidence type="ECO:0000313" key="2">
    <source>
        <dbReference type="EMBL" id="KAF2646212.1"/>
    </source>
</evidence>
<dbReference type="OrthoDB" id="2129688at2759"/>
<keyword evidence="3" id="KW-1185">Reference proteome</keyword>
<evidence type="ECO:0000313" key="3">
    <source>
        <dbReference type="Proteomes" id="UP000799753"/>
    </source>
</evidence>
<evidence type="ECO:0008006" key="4">
    <source>
        <dbReference type="Google" id="ProtNLM"/>
    </source>
</evidence>
<proteinExistence type="predicted"/>
<dbReference type="EMBL" id="MU006776">
    <property type="protein sequence ID" value="KAF2646212.1"/>
    <property type="molecule type" value="Genomic_DNA"/>
</dbReference>
<organism evidence="2 3">
    <name type="scientific">Massarina eburnea CBS 473.64</name>
    <dbReference type="NCBI Taxonomy" id="1395130"/>
    <lineage>
        <taxon>Eukaryota</taxon>
        <taxon>Fungi</taxon>
        <taxon>Dikarya</taxon>
        <taxon>Ascomycota</taxon>
        <taxon>Pezizomycotina</taxon>
        <taxon>Dothideomycetes</taxon>
        <taxon>Pleosporomycetidae</taxon>
        <taxon>Pleosporales</taxon>
        <taxon>Massarineae</taxon>
        <taxon>Massarinaceae</taxon>
        <taxon>Massarina</taxon>
    </lineage>
</organism>
<feature type="compositionally biased region" description="Basic and acidic residues" evidence="1">
    <location>
        <begin position="414"/>
        <end position="423"/>
    </location>
</feature>
<evidence type="ECO:0000256" key="1">
    <source>
        <dbReference type="SAM" id="MobiDB-lite"/>
    </source>
</evidence>
<sequence>MNQAEDVEIVLTHDRKYKFHSGTLARNSTLLNEMLIEPNAAKLSNKAKNAGITIKWMIELKETPTHEYPAGRLGLVDLTSSGERADFRTGLVINENGRVPTKIFDHYESIFYAFYNKEIRICDTDMRAALEDVMQIINIADYLGCTNIISKPVEVALLKHGQTLYRSIQSTPAGWARMAYDLKSECIFTEAMIHLVGNWARNKDTSNEKLREYPQIKALVKKYYRILYQKGKTLENQVASCYPGDMQTPSTDLPIKREVFSKDILVWMALCFFRHWLGQRIISGKGHGGEDGGFELYQQLGAAGEAYMNKIVMNQFHAKIPMTKKAFNVLENHLLEIKECIKGIVDKSNILQSNCQLDVNKFPVTYLTCTKFDREDFPWLSAAAQKTPPKVNSIKRGIRPGGNEIAKQNLEAARGQERDRADEHYEDMDSEDESEGISARKRVRHN</sequence>
<feature type="compositionally biased region" description="Acidic residues" evidence="1">
    <location>
        <begin position="424"/>
        <end position="435"/>
    </location>
</feature>
<dbReference type="PANTHER" id="PTHR38119">
    <property type="entry name" value="BTB DOMAIN-CONTAINING PROTEIN-RELATED"/>
    <property type="match status" value="1"/>
</dbReference>
<reference evidence="2" key="1">
    <citation type="journal article" date="2020" name="Stud. Mycol.">
        <title>101 Dothideomycetes genomes: a test case for predicting lifestyles and emergence of pathogens.</title>
        <authorList>
            <person name="Haridas S."/>
            <person name="Albert R."/>
            <person name="Binder M."/>
            <person name="Bloem J."/>
            <person name="Labutti K."/>
            <person name="Salamov A."/>
            <person name="Andreopoulos B."/>
            <person name="Baker S."/>
            <person name="Barry K."/>
            <person name="Bills G."/>
            <person name="Bluhm B."/>
            <person name="Cannon C."/>
            <person name="Castanera R."/>
            <person name="Culley D."/>
            <person name="Daum C."/>
            <person name="Ezra D."/>
            <person name="Gonzalez J."/>
            <person name="Henrissat B."/>
            <person name="Kuo A."/>
            <person name="Liang C."/>
            <person name="Lipzen A."/>
            <person name="Lutzoni F."/>
            <person name="Magnuson J."/>
            <person name="Mondo S."/>
            <person name="Nolan M."/>
            <person name="Ohm R."/>
            <person name="Pangilinan J."/>
            <person name="Park H.-J."/>
            <person name="Ramirez L."/>
            <person name="Alfaro M."/>
            <person name="Sun H."/>
            <person name="Tritt A."/>
            <person name="Yoshinaga Y."/>
            <person name="Zwiers L.-H."/>
            <person name="Turgeon B."/>
            <person name="Goodwin S."/>
            <person name="Spatafora J."/>
            <person name="Crous P."/>
            <person name="Grigoriev I."/>
        </authorList>
    </citation>
    <scope>NUCLEOTIDE SEQUENCE</scope>
    <source>
        <strain evidence="2">CBS 473.64</strain>
    </source>
</reference>
<gene>
    <name evidence="2" type="ORF">P280DRAFT_464449</name>
</gene>
<feature type="region of interest" description="Disordered" evidence="1">
    <location>
        <begin position="395"/>
        <end position="446"/>
    </location>
</feature>
<accession>A0A6A6SFY8</accession>